<protein>
    <recommendedName>
        <fullName evidence="3 12">Pyruvate kinase</fullName>
        <ecNumber evidence="3 12">2.7.1.40</ecNumber>
    </recommendedName>
</protein>
<evidence type="ECO:0000256" key="12">
    <source>
        <dbReference type="NCBIfam" id="TIGR01064"/>
    </source>
</evidence>
<dbReference type="InterPro" id="IPR011037">
    <property type="entry name" value="Pyrv_Knase-like_insert_dom_sf"/>
</dbReference>
<keyword evidence="8" id="KW-0067">ATP-binding</keyword>
<feature type="domain" description="Pyruvate kinase C-terminal" evidence="15">
    <location>
        <begin position="364"/>
        <end position="478"/>
    </location>
</feature>
<dbReference type="InterPro" id="IPR001697">
    <property type="entry name" value="Pyr_Knase"/>
</dbReference>
<dbReference type="GO" id="GO:0005524">
    <property type="term" value="F:ATP binding"/>
    <property type="evidence" value="ECO:0007669"/>
    <property type="project" value="UniProtKB-KW"/>
</dbReference>
<evidence type="ECO:0000256" key="13">
    <source>
        <dbReference type="RuleBase" id="RU000504"/>
    </source>
</evidence>
<dbReference type="Gene3D" id="3.40.1380.20">
    <property type="entry name" value="Pyruvate kinase, C-terminal domain"/>
    <property type="match status" value="1"/>
</dbReference>
<keyword evidence="6" id="KW-0547">Nucleotide-binding</keyword>
<keyword evidence="10 13" id="KW-0324">Glycolysis</keyword>
<sequence>MSKQAIRRTKIIATLGPASESPEVLEKIIRAGTDVVRLNFSHGTADEHRARAELVRGIAGRLNRHVAILADLQGPKIRIACFKEKRKIQLVEGQDFDLDIALPDDAGDETQVGCHYDDLPRDVKSGDILLLNDGLIEMKVKEVVGTRVKCIVTIPGVLSDHKGINKKGGGLSAPALTDKDREDLLTAVSIGADYLAISFPRSKEDILEARELLRQAGSDMGIVAKIERAEAILDGVIEGIIDASDVIMVARGDLGVEIGDAQLPHEQKRLIRLARMHNKVVITATQMMESMIENPQPTRAEVSDVANAVIDGTDAVMLSAETAAGKFPDRAVDAMARVCIEAEKYPRMRQKDHRMSEEFEKIDEAIAMSAMYIANRLDVRAIGALTETGSTPLWMSRISSGIPIFALTNHDKTCRKVTLYRGVYPIFFDEKGISDHAVLNRAIVEEFQWRKLVNLEDMVILTKGDLTGRTGGTNALKIARVSDVLAAAPVSPKEE</sequence>
<dbReference type="NCBIfam" id="NF004491">
    <property type="entry name" value="PRK05826.1"/>
    <property type="match status" value="1"/>
</dbReference>
<dbReference type="FunFam" id="2.40.33.10:FF:000001">
    <property type="entry name" value="Pyruvate kinase"/>
    <property type="match status" value="1"/>
</dbReference>
<evidence type="ECO:0000256" key="4">
    <source>
        <dbReference type="ARBA" id="ARBA00022679"/>
    </source>
</evidence>
<dbReference type="EMBL" id="QJPH01000374">
    <property type="protein sequence ID" value="PZN75834.1"/>
    <property type="molecule type" value="Genomic_DNA"/>
</dbReference>
<evidence type="ECO:0000313" key="16">
    <source>
        <dbReference type="EMBL" id="PZN75834.1"/>
    </source>
</evidence>
<dbReference type="SUPFAM" id="SSF50800">
    <property type="entry name" value="PK beta-barrel domain-like"/>
    <property type="match status" value="1"/>
</dbReference>
<evidence type="ECO:0000256" key="7">
    <source>
        <dbReference type="ARBA" id="ARBA00022777"/>
    </source>
</evidence>
<dbReference type="GO" id="GO:0000287">
    <property type="term" value="F:magnesium ion binding"/>
    <property type="evidence" value="ECO:0007669"/>
    <property type="project" value="UniProtKB-UniRule"/>
</dbReference>
<proteinExistence type="inferred from homology"/>
<comment type="caution">
    <text evidence="16">The sequence shown here is derived from an EMBL/GenBank/DDBJ whole genome shotgun (WGS) entry which is preliminary data.</text>
</comment>
<dbReference type="NCBIfam" id="TIGR01064">
    <property type="entry name" value="pyruv_kin"/>
    <property type="match status" value="1"/>
</dbReference>
<keyword evidence="7 13" id="KW-0418">Kinase</keyword>
<dbReference type="SUPFAM" id="SSF52935">
    <property type="entry name" value="PK C-terminal domain-like"/>
    <property type="match status" value="1"/>
</dbReference>
<evidence type="ECO:0000256" key="9">
    <source>
        <dbReference type="ARBA" id="ARBA00022842"/>
    </source>
</evidence>
<evidence type="ECO:0000256" key="1">
    <source>
        <dbReference type="ARBA" id="ARBA00004997"/>
    </source>
</evidence>
<evidence type="ECO:0000259" key="15">
    <source>
        <dbReference type="Pfam" id="PF02887"/>
    </source>
</evidence>
<keyword evidence="9 13" id="KW-0460">Magnesium</keyword>
<dbReference type="AlphaFoldDB" id="A0A2W4ST74"/>
<dbReference type="GO" id="GO:0004743">
    <property type="term" value="F:pyruvate kinase activity"/>
    <property type="evidence" value="ECO:0007669"/>
    <property type="project" value="UniProtKB-UniRule"/>
</dbReference>
<dbReference type="SUPFAM" id="SSF51621">
    <property type="entry name" value="Phosphoenolpyruvate/pyruvate domain"/>
    <property type="match status" value="1"/>
</dbReference>
<keyword evidence="11 16" id="KW-0670">Pyruvate</keyword>
<dbReference type="GO" id="GO:0030955">
    <property type="term" value="F:potassium ion binding"/>
    <property type="evidence" value="ECO:0007669"/>
    <property type="project" value="UniProtKB-UniRule"/>
</dbReference>
<gene>
    <name evidence="16" type="primary">pyk</name>
    <name evidence="16" type="ORF">DM484_17800</name>
</gene>
<keyword evidence="5" id="KW-0479">Metal-binding</keyword>
<evidence type="ECO:0000256" key="10">
    <source>
        <dbReference type="ARBA" id="ARBA00023152"/>
    </source>
</evidence>
<dbReference type="GO" id="GO:0016301">
    <property type="term" value="F:kinase activity"/>
    <property type="evidence" value="ECO:0007669"/>
    <property type="project" value="UniProtKB-KW"/>
</dbReference>
<evidence type="ECO:0000256" key="6">
    <source>
        <dbReference type="ARBA" id="ARBA00022741"/>
    </source>
</evidence>
<comment type="similarity">
    <text evidence="2 13">Belongs to the pyruvate kinase family.</text>
</comment>
<dbReference type="Gene3D" id="3.20.20.60">
    <property type="entry name" value="Phosphoenolpyruvate-binding domains"/>
    <property type="match status" value="1"/>
</dbReference>
<dbReference type="UniPathway" id="UPA00109">
    <property type="reaction ID" value="UER00188"/>
</dbReference>
<dbReference type="PANTHER" id="PTHR11817">
    <property type="entry name" value="PYRUVATE KINASE"/>
    <property type="match status" value="1"/>
</dbReference>
<dbReference type="EC" id="2.7.1.40" evidence="3 12"/>
<dbReference type="InterPro" id="IPR036918">
    <property type="entry name" value="Pyrv_Knase_C_sf"/>
</dbReference>
<comment type="catalytic activity">
    <reaction evidence="13">
        <text>pyruvate + ATP = phosphoenolpyruvate + ADP + H(+)</text>
        <dbReference type="Rhea" id="RHEA:18157"/>
        <dbReference type="ChEBI" id="CHEBI:15361"/>
        <dbReference type="ChEBI" id="CHEBI:15378"/>
        <dbReference type="ChEBI" id="CHEBI:30616"/>
        <dbReference type="ChEBI" id="CHEBI:58702"/>
        <dbReference type="ChEBI" id="CHEBI:456216"/>
        <dbReference type="EC" id="2.7.1.40"/>
    </reaction>
</comment>
<accession>A0A2W4ST74</accession>
<evidence type="ECO:0000256" key="11">
    <source>
        <dbReference type="ARBA" id="ARBA00023317"/>
    </source>
</evidence>
<reference evidence="16 17" key="1">
    <citation type="journal article" date="2018" name="Aquat. Microb. Ecol.">
        <title>Gammaproteobacterial methanotrophs dominate.</title>
        <authorList>
            <person name="Rissanen A.J."/>
            <person name="Saarenheimo J."/>
            <person name="Tiirola M."/>
            <person name="Peura S."/>
            <person name="Aalto S.L."/>
            <person name="Karvinen A."/>
            <person name="Nykanen H."/>
        </authorList>
    </citation>
    <scope>NUCLEOTIDE SEQUENCE [LARGE SCALE GENOMIC DNA]</scope>
    <source>
        <strain evidence="16">AMbin10</strain>
    </source>
</reference>
<dbReference type="PRINTS" id="PR01050">
    <property type="entry name" value="PYRUVTKNASE"/>
</dbReference>
<keyword evidence="4 13" id="KW-0808">Transferase</keyword>
<dbReference type="InterPro" id="IPR015813">
    <property type="entry name" value="Pyrv/PenolPyrv_kinase-like_dom"/>
</dbReference>
<organism evidence="16 17">
    <name type="scientific">Candidatus Methylumidiphilus alinenensis</name>
    <dbReference type="NCBI Taxonomy" id="2202197"/>
    <lineage>
        <taxon>Bacteria</taxon>
        <taxon>Pseudomonadati</taxon>
        <taxon>Pseudomonadota</taxon>
        <taxon>Gammaproteobacteria</taxon>
        <taxon>Methylococcales</taxon>
        <taxon>Candidatus Methylumidiphilus</taxon>
    </lineage>
</organism>
<comment type="pathway">
    <text evidence="1 13">Carbohydrate degradation; glycolysis; pyruvate from D-glyceraldehyde 3-phosphate: step 5/5.</text>
</comment>
<name>A0A2W4ST74_9GAMM</name>
<dbReference type="InterPro" id="IPR015806">
    <property type="entry name" value="Pyrv_Knase_insert_dom_sf"/>
</dbReference>
<dbReference type="Proteomes" id="UP000249396">
    <property type="component" value="Unassembled WGS sequence"/>
</dbReference>
<evidence type="ECO:0000256" key="2">
    <source>
        <dbReference type="ARBA" id="ARBA00008663"/>
    </source>
</evidence>
<dbReference type="InterPro" id="IPR015793">
    <property type="entry name" value="Pyrv_Knase_brl"/>
</dbReference>
<dbReference type="Gene3D" id="2.40.33.10">
    <property type="entry name" value="PK beta-barrel domain-like"/>
    <property type="match status" value="1"/>
</dbReference>
<evidence type="ECO:0000313" key="17">
    <source>
        <dbReference type="Proteomes" id="UP000249396"/>
    </source>
</evidence>
<dbReference type="Pfam" id="PF00224">
    <property type="entry name" value="PK"/>
    <property type="match status" value="1"/>
</dbReference>
<dbReference type="NCBIfam" id="NF004978">
    <property type="entry name" value="PRK06354.1"/>
    <property type="match status" value="1"/>
</dbReference>
<feature type="domain" description="Pyruvate kinase barrel" evidence="14">
    <location>
        <begin position="6"/>
        <end position="332"/>
    </location>
</feature>
<dbReference type="InterPro" id="IPR015795">
    <property type="entry name" value="Pyrv_Knase_C"/>
</dbReference>
<evidence type="ECO:0000259" key="14">
    <source>
        <dbReference type="Pfam" id="PF00224"/>
    </source>
</evidence>
<evidence type="ECO:0000256" key="5">
    <source>
        <dbReference type="ARBA" id="ARBA00022723"/>
    </source>
</evidence>
<dbReference type="Pfam" id="PF02887">
    <property type="entry name" value="PK_C"/>
    <property type="match status" value="1"/>
</dbReference>
<evidence type="ECO:0000256" key="8">
    <source>
        <dbReference type="ARBA" id="ARBA00022840"/>
    </source>
</evidence>
<evidence type="ECO:0000256" key="3">
    <source>
        <dbReference type="ARBA" id="ARBA00012142"/>
    </source>
</evidence>
<dbReference type="InterPro" id="IPR040442">
    <property type="entry name" value="Pyrv_kinase-like_dom_sf"/>
</dbReference>